<feature type="transmembrane region" description="Helical" evidence="2">
    <location>
        <begin position="234"/>
        <end position="254"/>
    </location>
</feature>
<dbReference type="PANTHER" id="PTHR31414">
    <property type="entry name" value="TRANSMEMBRANE PROTEIN DDB_G0292058"/>
    <property type="match status" value="1"/>
</dbReference>
<keyword evidence="2" id="KW-0472">Membrane</keyword>
<feature type="transmembrane region" description="Helical" evidence="2">
    <location>
        <begin position="266"/>
        <end position="289"/>
    </location>
</feature>
<evidence type="ECO:0000256" key="2">
    <source>
        <dbReference type="SAM" id="Phobius"/>
    </source>
</evidence>
<evidence type="ECO:0000256" key="1">
    <source>
        <dbReference type="SAM" id="MobiDB-lite"/>
    </source>
</evidence>
<feature type="signal peptide" evidence="3">
    <location>
        <begin position="1"/>
        <end position="27"/>
    </location>
</feature>
<keyword evidence="2" id="KW-0812">Transmembrane</keyword>
<keyword evidence="5" id="KW-1185">Reference proteome</keyword>
<proteinExistence type="predicted"/>
<feature type="compositionally biased region" description="Basic and acidic residues" evidence="1">
    <location>
        <begin position="38"/>
        <end position="52"/>
    </location>
</feature>
<dbReference type="InterPro" id="IPR040283">
    <property type="entry name" value="DDB_G0292058-like"/>
</dbReference>
<keyword evidence="3" id="KW-0732">Signal</keyword>
<feature type="transmembrane region" description="Helical" evidence="2">
    <location>
        <begin position="454"/>
        <end position="476"/>
    </location>
</feature>
<reference evidence="4 5" key="1">
    <citation type="submission" date="2019-12" db="EMBL/GenBank/DDBJ databases">
        <authorList>
            <person name="Scholz U."/>
            <person name="Mascher M."/>
            <person name="Fiebig A."/>
        </authorList>
    </citation>
    <scope>NUCLEOTIDE SEQUENCE</scope>
</reference>
<dbReference type="GO" id="GO:0016020">
    <property type="term" value="C:membrane"/>
    <property type="evidence" value="ECO:0007669"/>
    <property type="project" value="TreeGrafter"/>
</dbReference>
<feature type="region of interest" description="Disordered" evidence="1">
    <location>
        <begin position="484"/>
        <end position="519"/>
    </location>
</feature>
<feature type="chain" id="PRO_5029836370" evidence="3">
    <location>
        <begin position="28"/>
        <end position="519"/>
    </location>
</feature>
<gene>
    <name evidence="4" type="ORF">SI7747_08010270</name>
</gene>
<dbReference type="AlphaFoldDB" id="A0A7I8J3B2"/>
<evidence type="ECO:0000256" key="3">
    <source>
        <dbReference type="SAM" id="SignalP"/>
    </source>
</evidence>
<name>A0A7I8J3B2_SPIIN</name>
<feature type="transmembrane region" description="Helical" evidence="2">
    <location>
        <begin position="128"/>
        <end position="150"/>
    </location>
</feature>
<organism evidence="4">
    <name type="scientific">Spirodela intermedia</name>
    <name type="common">Intermediate duckweed</name>
    <dbReference type="NCBI Taxonomy" id="51605"/>
    <lineage>
        <taxon>Eukaryota</taxon>
        <taxon>Viridiplantae</taxon>
        <taxon>Streptophyta</taxon>
        <taxon>Embryophyta</taxon>
        <taxon>Tracheophyta</taxon>
        <taxon>Spermatophyta</taxon>
        <taxon>Magnoliopsida</taxon>
        <taxon>Liliopsida</taxon>
        <taxon>Araceae</taxon>
        <taxon>Lemnoideae</taxon>
        <taxon>Spirodela</taxon>
    </lineage>
</organism>
<dbReference type="EMBL" id="LR743595">
    <property type="protein sequence ID" value="CAA2624431.1"/>
    <property type="molecule type" value="Genomic_DNA"/>
</dbReference>
<accession>A0A7I8J3B2</accession>
<keyword evidence="2" id="KW-1133">Transmembrane helix</keyword>
<protein>
    <submittedName>
        <fullName evidence="4">Uncharacterized protein</fullName>
    </submittedName>
</protein>
<dbReference type="EMBL" id="CACRZD030000008">
    <property type="protein sequence ID" value="CAA6663881.1"/>
    <property type="molecule type" value="Genomic_DNA"/>
</dbReference>
<dbReference type="Proteomes" id="UP001189122">
    <property type="component" value="Unassembled WGS sequence"/>
</dbReference>
<sequence>MGSRGLMRGILLLGCLVTLLLAHASDAAPGETESTPFHYRERTAEGELRPSRTDPLDGFRKYRGGYNITNLHYWSSAVFTGVYGYGMAVFWLLAGLVYATVLLLCSCFTGDGEKPGNRHRPCENKRCLWLLMLPVLLTLLLIASSGVALAGSAGFHSRAGAVKSKIEETARGASETIFNVTRSVKEIREEGELASGLHVSAVLAAASDRLDGDASGLQRKAEKNVRMIGKGLQILHATTIAIVCLGLVLALGLLGSGFFKLRRTFVLILCLTWVVTSLCWADAGLYFFVDRFAGDTCAALEEFQRDPGNSSLATLLPCDDKLTAKWALRDTRAGISEVRSSAFPGLADVCNPFSAPPEFTYQPENCSAAEIRIGDIPQILKRYACSGGDGGSCGEGEFISAKEYRGVLVYTTSLQNILNSFQAVENLVNCRMVKDAFAEILHEECRPMKRWARMAWTAMAVLSAVASLLVLSWAAIAGHHRRHRSSEVVHHPTENPSPAKQYESRPEAGAEQMASLPEV</sequence>
<evidence type="ECO:0000313" key="5">
    <source>
        <dbReference type="Proteomes" id="UP001189122"/>
    </source>
</evidence>
<dbReference type="PANTHER" id="PTHR31414:SF18">
    <property type="entry name" value="TRANSMEMBRANE PROTEIN-RELATED"/>
    <property type="match status" value="1"/>
</dbReference>
<feature type="transmembrane region" description="Helical" evidence="2">
    <location>
        <begin position="82"/>
        <end position="108"/>
    </location>
</feature>
<feature type="region of interest" description="Disordered" evidence="1">
    <location>
        <begin position="28"/>
        <end position="52"/>
    </location>
</feature>
<evidence type="ECO:0000313" key="4">
    <source>
        <dbReference type="EMBL" id="CAA2624431.1"/>
    </source>
</evidence>